<feature type="transmembrane region" description="Helical" evidence="2">
    <location>
        <begin position="138"/>
        <end position="160"/>
    </location>
</feature>
<evidence type="ECO:0000313" key="5">
    <source>
        <dbReference type="Proteomes" id="UP000004080"/>
    </source>
</evidence>
<feature type="domain" description="VTT" evidence="3">
    <location>
        <begin position="30"/>
        <end position="156"/>
    </location>
</feature>
<dbReference type="Proteomes" id="UP000004080">
    <property type="component" value="Unassembled WGS sequence"/>
</dbReference>
<sequence>MSKDILSFIVHYQYIGIFLALCLGIIGLPIPDEVLLTFSGYLISQGKMEFFLALLFAFAGAVSGITLSYVLGKKLGLPFLRKFGPKIGIHEDKIEVTQKYFQKYGNIVLLIGYFIPGVRHLSAYVAGISDMSWRKFMFYAYSGGLIWASFFLILGKSLGAKWKLVEEYAREFGLYALLIAAVIALVIWLIYRKKQKR</sequence>
<dbReference type="GO" id="GO:0005886">
    <property type="term" value="C:plasma membrane"/>
    <property type="evidence" value="ECO:0007669"/>
    <property type="project" value="TreeGrafter"/>
</dbReference>
<accession>I8UJR7</accession>
<evidence type="ECO:0000259" key="3">
    <source>
        <dbReference type="Pfam" id="PF09335"/>
    </source>
</evidence>
<feature type="transmembrane region" description="Helical" evidence="2">
    <location>
        <begin position="12"/>
        <end position="30"/>
    </location>
</feature>
<keyword evidence="5" id="KW-1185">Reference proteome</keyword>
<comment type="caution">
    <text evidence="4">The sequence shown here is derived from an EMBL/GenBank/DDBJ whole genome shotgun (WGS) entry which is preliminary data.</text>
</comment>
<dbReference type="STRING" id="1196324.A374_02664"/>
<dbReference type="PANTHER" id="PTHR42709:SF9">
    <property type="entry name" value="ALKALINE PHOSPHATASE LIKE PROTEIN"/>
    <property type="match status" value="1"/>
</dbReference>
<proteinExistence type="inferred from homology"/>
<comment type="similarity">
    <text evidence="1">Belongs to the DedA family.</text>
</comment>
<reference evidence="4 5" key="1">
    <citation type="journal article" date="2012" name="J. Bacteriol.">
        <title>Genome of Bacillus macauensis ZFHKF-1, a Long-Chain-Forming Bacterium.</title>
        <authorList>
            <person name="Cai L."/>
            <person name="Zhang T."/>
        </authorList>
    </citation>
    <scope>NUCLEOTIDE SEQUENCE [LARGE SCALE GENOMIC DNA]</scope>
    <source>
        <strain evidence="4 5">ZFHKF-1</strain>
    </source>
</reference>
<dbReference type="AlphaFoldDB" id="I8UJR7"/>
<dbReference type="EMBL" id="AKKV01000019">
    <property type="protein sequence ID" value="EIT87120.1"/>
    <property type="molecule type" value="Genomic_DNA"/>
</dbReference>
<keyword evidence="2" id="KW-0812">Transmembrane</keyword>
<dbReference type="InterPro" id="IPR032816">
    <property type="entry name" value="VTT_dom"/>
</dbReference>
<dbReference type="PANTHER" id="PTHR42709">
    <property type="entry name" value="ALKALINE PHOSPHATASE LIKE PROTEIN"/>
    <property type="match status" value="1"/>
</dbReference>
<protein>
    <submittedName>
        <fullName evidence="4">Alkaline phosphatase like protein</fullName>
    </submittedName>
</protein>
<feature type="transmembrane region" description="Helical" evidence="2">
    <location>
        <begin position="50"/>
        <end position="72"/>
    </location>
</feature>
<evidence type="ECO:0000256" key="1">
    <source>
        <dbReference type="ARBA" id="ARBA00010792"/>
    </source>
</evidence>
<name>I8UJR7_9BACL</name>
<dbReference type="OrthoDB" id="9782291at2"/>
<keyword evidence="2" id="KW-0472">Membrane</keyword>
<organism evidence="4 5">
    <name type="scientific">Fictibacillus macauensis ZFHKF-1</name>
    <dbReference type="NCBI Taxonomy" id="1196324"/>
    <lineage>
        <taxon>Bacteria</taxon>
        <taxon>Bacillati</taxon>
        <taxon>Bacillota</taxon>
        <taxon>Bacilli</taxon>
        <taxon>Bacillales</taxon>
        <taxon>Fictibacillaceae</taxon>
        <taxon>Fictibacillus</taxon>
    </lineage>
</organism>
<feature type="transmembrane region" description="Helical" evidence="2">
    <location>
        <begin position="172"/>
        <end position="191"/>
    </location>
</feature>
<evidence type="ECO:0000313" key="4">
    <source>
        <dbReference type="EMBL" id="EIT87120.1"/>
    </source>
</evidence>
<gene>
    <name evidence="4" type="ORF">A374_02664</name>
</gene>
<dbReference type="Pfam" id="PF09335">
    <property type="entry name" value="VTT_dom"/>
    <property type="match status" value="1"/>
</dbReference>
<keyword evidence="2" id="KW-1133">Transmembrane helix</keyword>
<dbReference type="RefSeq" id="WP_007200632.1">
    <property type="nucleotide sequence ID" value="NZ_AKKV01000019.1"/>
</dbReference>
<dbReference type="eggNOG" id="COG0586">
    <property type="taxonomic scope" value="Bacteria"/>
</dbReference>
<dbReference type="InterPro" id="IPR051311">
    <property type="entry name" value="DedA_domain"/>
</dbReference>
<evidence type="ECO:0000256" key="2">
    <source>
        <dbReference type="SAM" id="Phobius"/>
    </source>
</evidence>
<dbReference type="PATRIC" id="fig|1196324.3.peg.538"/>